<reference evidence="2" key="1">
    <citation type="submission" date="2024-03" db="EMBL/GenBank/DDBJ databases">
        <title>Human intestinal bacterial collection.</title>
        <authorList>
            <person name="Pauvert C."/>
            <person name="Hitch T.C.A."/>
            <person name="Clavel T."/>
        </authorList>
    </citation>
    <scope>NUCLEOTIDE SEQUENCE [LARGE SCALE GENOMIC DNA]</scope>
    <source>
        <strain evidence="2">CLA-AA-H89B</strain>
    </source>
</reference>
<organism evidence="2 3">
    <name type="scientific">Lachnospira intestinalis</name>
    <dbReference type="NCBI Taxonomy" id="3133158"/>
    <lineage>
        <taxon>Bacteria</taxon>
        <taxon>Bacillati</taxon>
        <taxon>Bacillota</taxon>
        <taxon>Clostridia</taxon>
        <taxon>Lachnospirales</taxon>
        <taxon>Lachnospiraceae</taxon>
        <taxon>Lachnospira</taxon>
    </lineage>
</organism>
<keyword evidence="1" id="KW-1133">Transmembrane helix</keyword>
<sequence>MDSIPAEIQGNEEYTDENEKTTFITQGAVIAAIYVVLVFVFDYWSFGPIQFRVAEALTILPVFTPAAVPGLFIGCLIANITGGAVIWDIVFGSLATLIGAVGTYMLRKHPWAAPLPPILANTVIVPFVLKYAYGTEGMLWYFMLTVGLGEVIVCGVLGSLLRVALKKYRNTLFHE</sequence>
<dbReference type="Proteomes" id="UP001546774">
    <property type="component" value="Unassembled WGS sequence"/>
</dbReference>
<feature type="transmembrane region" description="Helical" evidence="1">
    <location>
        <begin position="139"/>
        <end position="165"/>
    </location>
</feature>
<evidence type="ECO:0000313" key="2">
    <source>
        <dbReference type="EMBL" id="MEQ2555421.1"/>
    </source>
</evidence>
<gene>
    <name evidence="2" type="ORF">WMO37_10435</name>
</gene>
<feature type="transmembrane region" description="Helical" evidence="1">
    <location>
        <begin position="56"/>
        <end position="80"/>
    </location>
</feature>
<name>A0ABV1H6X2_9FIRM</name>
<keyword evidence="3" id="KW-1185">Reference proteome</keyword>
<dbReference type="PANTHER" id="PTHR40044">
    <property type="entry name" value="INTEGRAL MEMBRANE PROTEIN-RELATED"/>
    <property type="match status" value="1"/>
</dbReference>
<dbReference type="InterPro" id="IPR010387">
    <property type="entry name" value="QueT"/>
</dbReference>
<comment type="caution">
    <text evidence="2">The sequence shown here is derived from an EMBL/GenBank/DDBJ whole genome shotgun (WGS) entry which is preliminary data.</text>
</comment>
<feature type="transmembrane region" description="Helical" evidence="1">
    <location>
        <begin position="23"/>
        <end position="44"/>
    </location>
</feature>
<dbReference type="PANTHER" id="PTHR40044:SF1">
    <property type="entry name" value="INTEGRAL MEMBRANE PROTEIN"/>
    <property type="match status" value="1"/>
</dbReference>
<proteinExistence type="predicted"/>
<dbReference type="PIRSF" id="PIRSF031501">
    <property type="entry name" value="QueT"/>
    <property type="match status" value="1"/>
</dbReference>
<evidence type="ECO:0000313" key="3">
    <source>
        <dbReference type="Proteomes" id="UP001546774"/>
    </source>
</evidence>
<accession>A0ABV1H6X2</accession>
<evidence type="ECO:0000256" key="1">
    <source>
        <dbReference type="SAM" id="Phobius"/>
    </source>
</evidence>
<feature type="transmembrane region" description="Helical" evidence="1">
    <location>
        <begin position="113"/>
        <end position="133"/>
    </location>
</feature>
<dbReference type="EMBL" id="JBBMFS010000008">
    <property type="protein sequence ID" value="MEQ2555421.1"/>
    <property type="molecule type" value="Genomic_DNA"/>
</dbReference>
<protein>
    <submittedName>
        <fullName evidence="2">QueT transporter family protein</fullName>
    </submittedName>
</protein>
<keyword evidence="1" id="KW-0472">Membrane</keyword>
<dbReference type="Pfam" id="PF06177">
    <property type="entry name" value="QueT"/>
    <property type="match status" value="1"/>
</dbReference>
<feature type="transmembrane region" description="Helical" evidence="1">
    <location>
        <begin position="86"/>
        <end position="106"/>
    </location>
</feature>
<keyword evidence="1" id="KW-0812">Transmembrane</keyword>